<keyword evidence="1" id="KW-0472">Membrane</keyword>
<organism evidence="2 3">
    <name type="scientific">Lacimicrobium alkaliphilum</name>
    <dbReference type="NCBI Taxonomy" id="1526571"/>
    <lineage>
        <taxon>Bacteria</taxon>
        <taxon>Pseudomonadati</taxon>
        <taxon>Pseudomonadota</taxon>
        <taxon>Gammaproteobacteria</taxon>
        <taxon>Alteromonadales</taxon>
        <taxon>Alteromonadaceae</taxon>
        <taxon>Lacimicrobium</taxon>
    </lineage>
</organism>
<sequence length="282" mass="32030">MDDHSRTVYVFKPFPAQLKAREIKQWVELQQQALSPFEQGDRYSYQSRFGLHLWFSQSVLDGVPECALQHAMPDGEHFVQGKNFRYRQQWQHGLMQSCVLLSASSGEANHFRSLNISSAKPWAMQRKLDMWLRSANSWLIFCGFLLFCGLLWSAAGYVTLSAQQARAEQQAEQLTDSLGSKLNQQAAVRAGQQHLSWLQNWRREYGVLPESVATIAAAINEQGEWTAKQIRWQNRTIEVEFSSAQVDIAALVSALERTGLLNDVNIRPQTGGNAWIVEATFP</sequence>
<evidence type="ECO:0000313" key="3">
    <source>
        <dbReference type="Proteomes" id="UP000614272"/>
    </source>
</evidence>
<proteinExistence type="predicted"/>
<reference evidence="3" key="1">
    <citation type="journal article" date="2019" name="Int. J. Syst. Evol. Microbiol.">
        <title>The Global Catalogue of Microorganisms (GCM) 10K type strain sequencing project: providing services to taxonomists for standard genome sequencing and annotation.</title>
        <authorList>
            <consortium name="The Broad Institute Genomics Platform"/>
            <consortium name="The Broad Institute Genome Sequencing Center for Infectious Disease"/>
            <person name="Wu L."/>
            <person name="Ma J."/>
        </authorList>
    </citation>
    <scope>NUCLEOTIDE SEQUENCE [LARGE SCALE GENOMIC DNA]</scope>
    <source>
        <strain evidence="3">CGMCC 1.12923</strain>
    </source>
</reference>
<name>A0ABQ1R6S2_9ALTE</name>
<evidence type="ECO:0000256" key="1">
    <source>
        <dbReference type="SAM" id="Phobius"/>
    </source>
</evidence>
<dbReference type="EMBL" id="BMGJ01000003">
    <property type="protein sequence ID" value="GGD57621.1"/>
    <property type="molecule type" value="Genomic_DNA"/>
</dbReference>
<gene>
    <name evidence="2" type="ORF">GCM10011357_11290</name>
</gene>
<dbReference type="Proteomes" id="UP000614272">
    <property type="component" value="Unassembled WGS sequence"/>
</dbReference>
<accession>A0ABQ1R6S2</accession>
<keyword evidence="3" id="KW-1185">Reference proteome</keyword>
<evidence type="ECO:0008006" key="4">
    <source>
        <dbReference type="Google" id="ProtNLM"/>
    </source>
</evidence>
<comment type="caution">
    <text evidence="2">The sequence shown here is derived from an EMBL/GenBank/DDBJ whole genome shotgun (WGS) entry which is preliminary data.</text>
</comment>
<protein>
    <recommendedName>
        <fullName evidence="4">GspL cytoplasmic actin-ATPase-like domain-containing protein</fullName>
    </recommendedName>
</protein>
<feature type="transmembrane region" description="Helical" evidence="1">
    <location>
        <begin position="138"/>
        <end position="160"/>
    </location>
</feature>
<evidence type="ECO:0000313" key="2">
    <source>
        <dbReference type="EMBL" id="GGD57621.1"/>
    </source>
</evidence>
<keyword evidence="1" id="KW-0812">Transmembrane</keyword>
<keyword evidence="1" id="KW-1133">Transmembrane helix</keyword>